<evidence type="ECO:0000313" key="4">
    <source>
        <dbReference type="EMBL" id="BAR60803.1"/>
    </source>
</evidence>
<evidence type="ECO:0000256" key="1">
    <source>
        <dbReference type="SAM" id="MobiDB-lite"/>
    </source>
</evidence>
<dbReference type="Gene3D" id="2.30.30.40">
    <property type="entry name" value="SH3 Domains"/>
    <property type="match status" value="1"/>
</dbReference>
<dbReference type="EMBL" id="AP014685">
    <property type="protein sequence ID" value="BAR60803.1"/>
    <property type="molecule type" value="Genomic_DNA"/>
</dbReference>
<evidence type="ECO:0000259" key="3">
    <source>
        <dbReference type="Pfam" id="PF08239"/>
    </source>
</evidence>
<feature type="region of interest" description="Disordered" evidence="1">
    <location>
        <begin position="136"/>
        <end position="165"/>
    </location>
</feature>
<dbReference type="Proteomes" id="UP000063308">
    <property type="component" value="Chromosome"/>
</dbReference>
<sequence>MKNRPIVYATMLLLIAFAGEGHAGTNDGYSGVNLNVRSGPSVRFPAVGRLMAGSSLTIHGCLARYTWCDVSASGVRGWVSGAHVQFVHEARRVYVPAYAAQAEISVVTFNLSSYWRDYYRDYGFYGEADRWNDHRWEDDGNPPGWRDNWDDDHVDPENEPAPDNH</sequence>
<dbReference type="Pfam" id="PF08239">
    <property type="entry name" value="SH3_3"/>
    <property type="match status" value="1"/>
</dbReference>
<feature type="signal peptide" evidence="2">
    <location>
        <begin position="1"/>
        <end position="23"/>
    </location>
</feature>
<reference evidence="4 5" key="1">
    <citation type="submission" date="2014-11" db="EMBL/GenBank/DDBJ databases">
        <title>Symbiosis island explosion on the genome of extra-slow-growing strains of soybean bradyrhizobia with massive insertion sequences.</title>
        <authorList>
            <person name="Iida T."/>
            <person name="Minamisawa K."/>
        </authorList>
    </citation>
    <scope>NUCLEOTIDE SEQUENCE [LARGE SCALE GENOMIC DNA]</scope>
    <source>
        <strain evidence="4 5">NK6</strain>
    </source>
</reference>
<dbReference type="InterPro" id="IPR003646">
    <property type="entry name" value="SH3-like_bac-type"/>
</dbReference>
<dbReference type="AlphaFoldDB" id="A0A0E4FYP8"/>
<evidence type="ECO:0000256" key="2">
    <source>
        <dbReference type="SAM" id="SignalP"/>
    </source>
</evidence>
<name>A0A0E4FYP8_9BRAD</name>
<protein>
    <recommendedName>
        <fullName evidence="3">SH3b domain-containing protein</fullName>
    </recommendedName>
</protein>
<feature type="compositionally biased region" description="Acidic residues" evidence="1">
    <location>
        <begin position="149"/>
        <end position="165"/>
    </location>
</feature>
<dbReference type="RefSeq" id="WP_060911449.1">
    <property type="nucleotide sequence ID" value="NZ_JAFCKD010000225.1"/>
</dbReference>
<feature type="domain" description="SH3b" evidence="3">
    <location>
        <begin position="33"/>
        <end position="84"/>
    </location>
</feature>
<evidence type="ECO:0000313" key="5">
    <source>
        <dbReference type="Proteomes" id="UP000063308"/>
    </source>
</evidence>
<gene>
    <name evidence="4" type="ORF">NK6_7652</name>
</gene>
<accession>A0A0E4FYP8</accession>
<proteinExistence type="predicted"/>
<keyword evidence="2" id="KW-0732">Signal</keyword>
<organism evidence="4 5">
    <name type="scientific">Bradyrhizobium diazoefficiens</name>
    <dbReference type="NCBI Taxonomy" id="1355477"/>
    <lineage>
        <taxon>Bacteria</taxon>
        <taxon>Pseudomonadati</taxon>
        <taxon>Pseudomonadota</taxon>
        <taxon>Alphaproteobacteria</taxon>
        <taxon>Hyphomicrobiales</taxon>
        <taxon>Nitrobacteraceae</taxon>
        <taxon>Bradyrhizobium</taxon>
    </lineage>
</organism>
<feature type="chain" id="PRO_5002420189" description="SH3b domain-containing protein" evidence="2">
    <location>
        <begin position="24"/>
        <end position="165"/>
    </location>
</feature>